<dbReference type="InterPro" id="IPR001638">
    <property type="entry name" value="Solute-binding_3/MltF_N"/>
</dbReference>
<keyword evidence="2" id="KW-0813">Transport</keyword>
<dbReference type="STRING" id="32040.SAMN04489710_105142"/>
<evidence type="ECO:0000256" key="1">
    <source>
        <dbReference type="ARBA" id="ARBA00010333"/>
    </source>
</evidence>
<evidence type="ECO:0000256" key="4">
    <source>
        <dbReference type="SAM" id="SignalP"/>
    </source>
</evidence>
<dbReference type="GO" id="GO:0006865">
    <property type="term" value="P:amino acid transport"/>
    <property type="evidence" value="ECO:0007669"/>
    <property type="project" value="TreeGrafter"/>
</dbReference>
<dbReference type="InterPro" id="IPR051455">
    <property type="entry name" value="Bact_solute-bind_prot3"/>
</dbReference>
<dbReference type="GO" id="GO:0030288">
    <property type="term" value="C:outer membrane-bounded periplasmic space"/>
    <property type="evidence" value="ECO:0007669"/>
    <property type="project" value="TreeGrafter"/>
</dbReference>
<evidence type="ECO:0000259" key="5">
    <source>
        <dbReference type="SMART" id="SM00062"/>
    </source>
</evidence>
<evidence type="ECO:0000313" key="7">
    <source>
        <dbReference type="Proteomes" id="UP000199517"/>
    </source>
</evidence>
<sequence>MTGRPLQRLAFAALALLATAAASQAHADATIDKVRERGRLIVGVVLSGPPFGTIDPATRRHVGYNVDLAEGVAKGLGVAVETVQVQPSNRVQFLQQGKVDILIANMQWTQERSEILSFVPTPFEEVGGAAIARKGSGIARWEDLRGKPVCVSQGSNFTKPLAEQYGAQVKAFRGQPESLLALQGGQCAAAVHVSPTLRELVAGNADWKDYAIASPADLIPSPSVIWLRKGEADTQAAIDRIVQDWHRSGWLIDLEKRHGMTPTPLLHQLHEKFSKART</sequence>
<dbReference type="SUPFAM" id="SSF53850">
    <property type="entry name" value="Periplasmic binding protein-like II"/>
    <property type="match status" value="1"/>
</dbReference>
<evidence type="ECO:0000256" key="2">
    <source>
        <dbReference type="ARBA" id="ARBA00022448"/>
    </source>
</evidence>
<dbReference type="Pfam" id="PF00497">
    <property type="entry name" value="SBP_bac_3"/>
    <property type="match status" value="1"/>
</dbReference>
<dbReference type="GO" id="GO:0005576">
    <property type="term" value="C:extracellular region"/>
    <property type="evidence" value="ECO:0007669"/>
    <property type="project" value="TreeGrafter"/>
</dbReference>
<dbReference type="Gene3D" id="3.40.190.10">
    <property type="entry name" value="Periplasmic binding protein-like II"/>
    <property type="match status" value="2"/>
</dbReference>
<dbReference type="AlphaFoldDB" id="A0A1I1ULS1"/>
<protein>
    <submittedName>
        <fullName evidence="6">Amino acid ABC transporter substrate-binding protein, PAAT family</fullName>
    </submittedName>
</protein>
<dbReference type="Proteomes" id="UP000199517">
    <property type="component" value="Unassembled WGS sequence"/>
</dbReference>
<dbReference type="SMART" id="SM00062">
    <property type="entry name" value="PBPb"/>
    <property type="match status" value="1"/>
</dbReference>
<dbReference type="CDD" id="cd13693">
    <property type="entry name" value="PBP2_polar_AA"/>
    <property type="match status" value="1"/>
</dbReference>
<organism evidence="6 7">
    <name type="scientific">Paracidovorax konjaci</name>
    <dbReference type="NCBI Taxonomy" id="32040"/>
    <lineage>
        <taxon>Bacteria</taxon>
        <taxon>Pseudomonadati</taxon>
        <taxon>Pseudomonadota</taxon>
        <taxon>Betaproteobacteria</taxon>
        <taxon>Burkholderiales</taxon>
        <taxon>Comamonadaceae</taxon>
        <taxon>Paracidovorax</taxon>
    </lineage>
</organism>
<dbReference type="OrthoDB" id="5363083at2"/>
<evidence type="ECO:0000256" key="3">
    <source>
        <dbReference type="ARBA" id="ARBA00022729"/>
    </source>
</evidence>
<feature type="chain" id="PRO_5011686987" evidence="4">
    <location>
        <begin position="28"/>
        <end position="278"/>
    </location>
</feature>
<name>A0A1I1ULS1_9BURK</name>
<dbReference type="RefSeq" id="WP_092951422.1">
    <property type="nucleotide sequence ID" value="NZ_FOMQ01000005.1"/>
</dbReference>
<comment type="similarity">
    <text evidence="1">Belongs to the bacterial solute-binding protein 3 family.</text>
</comment>
<dbReference type="EMBL" id="FOMQ01000005">
    <property type="protein sequence ID" value="SFD71761.1"/>
    <property type="molecule type" value="Genomic_DNA"/>
</dbReference>
<proteinExistence type="inferred from homology"/>
<feature type="domain" description="Solute-binding protein family 3/N-terminal" evidence="5">
    <location>
        <begin position="39"/>
        <end position="262"/>
    </location>
</feature>
<gene>
    <name evidence="6" type="ORF">SAMN04489710_105142</name>
</gene>
<dbReference type="PANTHER" id="PTHR30085:SF6">
    <property type="entry name" value="ABC TRANSPORTER GLUTAMINE-BINDING PROTEIN GLNH"/>
    <property type="match status" value="1"/>
</dbReference>
<dbReference type="PANTHER" id="PTHR30085">
    <property type="entry name" value="AMINO ACID ABC TRANSPORTER PERMEASE"/>
    <property type="match status" value="1"/>
</dbReference>
<accession>A0A1I1ULS1</accession>
<keyword evidence="7" id="KW-1185">Reference proteome</keyword>
<evidence type="ECO:0000313" key="6">
    <source>
        <dbReference type="EMBL" id="SFD71761.1"/>
    </source>
</evidence>
<reference evidence="7" key="1">
    <citation type="submission" date="2016-10" db="EMBL/GenBank/DDBJ databases">
        <authorList>
            <person name="Varghese N."/>
            <person name="Submissions S."/>
        </authorList>
    </citation>
    <scope>NUCLEOTIDE SEQUENCE [LARGE SCALE GENOMIC DNA]</scope>
    <source>
        <strain evidence="7">DSM 7481</strain>
    </source>
</reference>
<feature type="signal peptide" evidence="4">
    <location>
        <begin position="1"/>
        <end position="27"/>
    </location>
</feature>
<keyword evidence="3 4" id="KW-0732">Signal</keyword>